<dbReference type="AlphaFoldDB" id="A0A2K4ZNJ8"/>
<dbReference type="OrthoDB" id="9806724at2"/>
<name>A0A2K4ZNJ8_9FIRM</name>
<reference evidence="4 5" key="1">
    <citation type="submission" date="2018-01" db="EMBL/GenBank/DDBJ databases">
        <authorList>
            <person name="Gaut B.S."/>
            <person name="Morton B.R."/>
            <person name="Clegg M.T."/>
            <person name="Duvall M.R."/>
        </authorList>
    </citation>
    <scope>NUCLEOTIDE SEQUENCE [LARGE SCALE GENOMIC DNA]</scope>
    <source>
        <strain evidence="4">GP69</strain>
    </source>
</reference>
<keyword evidence="1" id="KW-0285">Flavoprotein</keyword>
<evidence type="ECO:0000256" key="1">
    <source>
        <dbReference type="ARBA" id="ARBA00022630"/>
    </source>
</evidence>
<dbReference type="PRINTS" id="PR00368">
    <property type="entry name" value="FADPNR"/>
</dbReference>
<dbReference type="PANTHER" id="PTHR11632:SF51">
    <property type="entry name" value="SUCCINATE DEHYDROGENASE [UBIQUINONE] FLAVOPROTEIN SUBUNIT, MITOCHONDRIAL"/>
    <property type="match status" value="1"/>
</dbReference>
<evidence type="ECO:0000313" key="5">
    <source>
        <dbReference type="Proteomes" id="UP000236311"/>
    </source>
</evidence>
<dbReference type="InterPro" id="IPR036188">
    <property type="entry name" value="FAD/NAD-bd_sf"/>
</dbReference>
<evidence type="ECO:0000259" key="3">
    <source>
        <dbReference type="Pfam" id="PF00890"/>
    </source>
</evidence>
<dbReference type="GO" id="GO:0009061">
    <property type="term" value="P:anaerobic respiration"/>
    <property type="evidence" value="ECO:0007669"/>
    <property type="project" value="TreeGrafter"/>
</dbReference>
<dbReference type="GO" id="GO:0005886">
    <property type="term" value="C:plasma membrane"/>
    <property type="evidence" value="ECO:0007669"/>
    <property type="project" value="TreeGrafter"/>
</dbReference>
<dbReference type="EMBL" id="OFSM01000038">
    <property type="protein sequence ID" value="SOY32059.1"/>
    <property type="molecule type" value="Genomic_DNA"/>
</dbReference>
<sequence length="664" mass="74420">MISLRETEIRTVVVGTGAAGYHAAVRLHRYGEKDLAILAEHVTAGTSRNTGSDKQTYYKLSLAGEDRDCVRGLAEDLFRGQCVDGDLALCEAALSTRCFYHLVELGVPFPDNEYGEYVGYKTDHDRGRRATSVGPYTSKFMTECLEREALSRGIPVLDHMQMVKLLVRENQVRGVLCLDTENTTCCNFLLIWCENVVLATGGPAGMYRDSVYPASQLGSSGIAFEAGVLGKNLTEWQFGIASLRPRWNVSGTYMQALPRLISTDRQGGEEREFLLEYYEDTAQMQYMTFLKGYQWPFDVEKIFGGSSVIDLLVYQETVLRGRRVFLDFMHNPGGEKVDFDRLSAQARDYLRSAGACFGTPIERLECMNEPAVQFYREHGVDLGKEMLEIAVCVQHNNGGLSTDANWQTNVRGIFAVGEVCGSHGVTRPGGSALNAGQVGALRAAEYIARTGNASGKEVDGQEAIAIQEERTRELGREAAKAHIRMLLPGDTEWEWEEKQRVEELWEKAAKRMSRAGGMVRKEEGLRQALSEVKEDLRHFGRDLFISSPAQAARFYHLYDMLISQQVYLTAMLDYVLQGGGSRGSALYTCPDGEKPGEGLPDLFRCRPDRGALGGMIQEIGLWRQKGAVNSFTCQTNWRKVRPIPNPDTFFETQWKAYRERWNYL</sequence>
<keyword evidence="2 4" id="KW-0560">Oxidoreductase</keyword>
<protein>
    <submittedName>
        <fullName evidence="4">Fumarate reductase flavoprotein subunit</fullName>
        <ecNumber evidence="4">1.3.5.4</ecNumber>
    </submittedName>
</protein>
<dbReference type="GO" id="GO:0009055">
    <property type="term" value="F:electron transfer activity"/>
    <property type="evidence" value="ECO:0007669"/>
    <property type="project" value="TreeGrafter"/>
</dbReference>
<dbReference type="Pfam" id="PF00890">
    <property type="entry name" value="FAD_binding_2"/>
    <property type="match status" value="1"/>
</dbReference>
<feature type="domain" description="FAD-dependent oxidoreductase 2 FAD-binding" evidence="3">
    <location>
        <begin position="12"/>
        <end position="264"/>
    </location>
</feature>
<dbReference type="PANTHER" id="PTHR11632">
    <property type="entry name" value="SUCCINATE DEHYDROGENASE 2 FLAVOPROTEIN SUBUNIT"/>
    <property type="match status" value="1"/>
</dbReference>
<dbReference type="RefSeq" id="WP_103242033.1">
    <property type="nucleotide sequence ID" value="NZ_JANJZD010000041.1"/>
</dbReference>
<dbReference type="SUPFAM" id="SSF51905">
    <property type="entry name" value="FAD/NAD(P)-binding domain"/>
    <property type="match status" value="1"/>
</dbReference>
<dbReference type="EC" id="1.3.5.4" evidence="4"/>
<keyword evidence="5" id="KW-1185">Reference proteome</keyword>
<gene>
    <name evidence="4" type="primary">frdA</name>
    <name evidence="4" type="ORF">AMURIS_04812</name>
</gene>
<accession>A0A2K4ZNJ8</accession>
<dbReference type="GO" id="GO:0050660">
    <property type="term" value="F:flavin adenine dinucleotide binding"/>
    <property type="evidence" value="ECO:0007669"/>
    <property type="project" value="TreeGrafter"/>
</dbReference>
<dbReference type="InterPro" id="IPR003953">
    <property type="entry name" value="FAD-dep_OxRdtase_2_FAD-bd"/>
</dbReference>
<evidence type="ECO:0000313" key="4">
    <source>
        <dbReference type="EMBL" id="SOY32059.1"/>
    </source>
</evidence>
<dbReference type="Gene3D" id="3.50.50.60">
    <property type="entry name" value="FAD/NAD(P)-binding domain"/>
    <property type="match status" value="2"/>
</dbReference>
<proteinExistence type="predicted"/>
<dbReference type="Proteomes" id="UP000236311">
    <property type="component" value="Unassembled WGS sequence"/>
</dbReference>
<evidence type="ECO:0000256" key="2">
    <source>
        <dbReference type="ARBA" id="ARBA00023002"/>
    </source>
</evidence>
<organism evidence="4 5">
    <name type="scientific">Acetatifactor muris</name>
    <dbReference type="NCBI Taxonomy" id="879566"/>
    <lineage>
        <taxon>Bacteria</taxon>
        <taxon>Bacillati</taxon>
        <taxon>Bacillota</taxon>
        <taxon>Clostridia</taxon>
        <taxon>Lachnospirales</taxon>
        <taxon>Lachnospiraceae</taxon>
        <taxon>Acetatifactor</taxon>
    </lineage>
</organism>
<dbReference type="GO" id="GO:0000104">
    <property type="term" value="F:succinate dehydrogenase activity"/>
    <property type="evidence" value="ECO:0007669"/>
    <property type="project" value="TreeGrafter"/>
</dbReference>
<dbReference type="InterPro" id="IPR030664">
    <property type="entry name" value="SdhA/FrdA/AprA"/>
</dbReference>